<evidence type="ECO:0000259" key="3">
    <source>
        <dbReference type="Pfam" id="PF19278"/>
    </source>
</evidence>
<feature type="domain" description="Acetophenone carboxylase-like C-terminal" evidence="3">
    <location>
        <begin position="518"/>
        <end position="689"/>
    </location>
</feature>
<keyword evidence="5" id="KW-1185">Reference proteome</keyword>
<dbReference type="InterPro" id="IPR045079">
    <property type="entry name" value="Oxoprolinase-like"/>
</dbReference>
<gene>
    <name evidence="4" type="ORF">ISG29_16460</name>
</gene>
<evidence type="ECO:0000259" key="1">
    <source>
        <dbReference type="Pfam" id="PF01968"/>
    </source>
</evidence>
<dbReference type="GO" id="GO:0005829">
    <property type="term" value="C:cytosol"/>
    <property type="evidence" value="ECO:0007669"/>
    <property type="project" value="TreeGrafter"/>
</dbReference>
<evidence type="ECO:0000259" key="2">
    <source>
        <dbReference type="Pfam" id="PF05378"/>
    </source>
</evidence>
<dbReference type="PANTHER" id="PTHR11365">
    <property type="entry name" value="5-OXOPROLINASE RELATED"/>
    <property type="match status" value="1"/>
</dbReference>
<dbReference type="InterPro" id="IPR002821">
    <property type="entry name" value="Hydantoinase_A"/>
</dbReference>
<comment type="caution">
    <text evidence="4">The sequence shown here is derived from an EMBL/GenBank/DDBJ whole genome shotgun (WGS) entry which is preliminary data.</text>
</comment>
<dbReference type="PANTHER" id="PTHR11365:SF23">
    <property type="entry name" value="HYPOTHETICAL 5-OXOPROLINASE (EUROFUNG)-RELATED"/>
    <property type="match status" value="1"/>
</dbReference>
<name>A0A930V260_9ACTN</name>
<dbReference type="Pfam" id="PF05378">
    <property type="entry name" value="Hydant_A_N"/>
    <property type="match status" value="1"/>
</dbReference>
<dbReference type="GO" id="GO:0006749">
    <property type="term" value="P:glutathione metabolic process"/>
    <property type="evidence" value="ECO:0007669"/>
    <property type="project" value="TreeGrafter"/>
</dbReference>
<evidence type="ECO:0000313" key="4">
    <source>
        <dbReference type="EMBL" id="MBF4163285.1"/>
    </source>
</evidence>
<dbReference type="InterPro" id="IPR049517">
    <property type="entry name" value="ACX-like_C"/>
</dbReference>
<reference evidence="4" key="1">
    <citation type="submission" date="2020-11" db="EMBL/GenBank/DDBJ databases">
        <title>Nocardioides sp. CBS4Y-1, whole genome shotgun sequence.</title>
        <authorList>
            <person name="Tuo L."/>
        </authorList>
    </citation>
    <scope>NUCLEOTIDE SEQUENCE</scope>
    <source>
        <strain evidence="4">CBS4Y-1</strain>
    </source>
</reference>
<dbReference type="InterPro" id="IPR043129">
    <property type="entry name" value="ATPase_NBD"/>
</dbReference>
<accession>A0A930V260</accession>
<dbReference type="EMBL" id="JADIVZ010000010">
    <property type="protein sequence ID" value="MBF4163285.1"/>
    <property type="molecule type" value="Genomic_DNA"/>
</dbReference>
<dbReference type="AlphaFoldDB" id="A0A930V260"/>
<protein>
    <submittedName>
        <fullName evidence="4">Hydantoinase/oxoprolinase family protein</fullName>
    </submittedName>
</protein>
<dbReference type="InterPro" id="IPR008040">
    <property type="entry name" value="Hydant_A_N"/>
</dbReference>
<dbReference type="Pfam" id="PF19278">
    <property type="entry name" value="Hydant_A_C"/>
    <property type="match status" value="1"/>
</dbReference>
<evidence type="ECO:0000313" key="5">
    <source>
        <dbReference type="Proteomes" id="UP000656804"/>
    </source>
</evidence>
<dbReference type="RefSeq" id="WP_194504538.1">
    <property type="nucleotide sequence ID" value="NZ_JADIVZ010000010.1"/>
</dbReference>
<feature type="domain" description="Hydantoinase/oxoprolinase N-terminal" evidence="2">
    <location>
        <begin position="5"/>
        <end position="193"/>
    </location>
</feature>
<sequence length="710" mass="74705">MVYVLGIDVGGTFTDAVAADLDGNLYSAKAPSTPPDFGQGVLDSIDALSASMGVSTAELLGQTSYIAHGTTSTLNALVTGAVATTGFITTKGHRDAIFIMNIEGRYAGKGAEEIQAVKRTRKPKALVPKRQVKEAVERIDLNGSVVVTLDEEALRADVRDLLEQGVTSIAVSLLWSFRNPSHEHRVREIIEEMAPEVFVVLSSDISPRIREYPRSVTTLLNAQVGPMLRDYLAPLQAELENRGLEGPLLIMQGSGGTIAAAEAPKVAITTIGSVLTGGVAGARKLGSQLGHENIISTDIGGTTFLVGMVVDGEPVMESSTVLDQYRISTPMAKVATIGSGGGAIASLDANNNLHVGPRSAGAKPGPACFGMGGEEPTVTDANLVLGILNPDYFLGGAKTLDVEKARAAIATHIGDPLGLSVEDAAAAIFEIQNAQTADLVRTEVVGAGFDPRDFMIYAFGGSGPIHCAAYGRDLRSQGILVPLGPTSSTFSAYGLANADVLVTAERSDPMALPADPARLTKHLQELEAEVREQLEAQGLTYKEIRTSREADVRYTAQIWEVPTPIPDGELTEESVRGIVDAFEDRYSTLYGSGTGFADAGVQAITYRVYGVGVLPYKPDLPQAAEAQSHSPEVKTHRRAMLDARAGWQQVAVYAYTALAAGHVLEGPAIIEAPSTTVVVPGGATATVDRLGNVVITYREEKNHGVPGSGL</sequence>
<dbReference type="Pfam" id="PF01968">
    <property type="entry name" value="Hydantoinase_A"/>
    <property type="match status" value="1"/>
</dbReference>
<dbReference type="Gene3D" id="3.30.420.40">
    <property type="match status" value="1"/>
</dbReference>
<feature type="domain" description="Hydantoinase A/oxoprolinase" evidence="1">
    <location>
        <begin position="214"/>
        <end position="501"/>
    </location>
</feature>
<dbReference type="SUPFAM" id="SSF53067">
    <property type="entry name" value="Actin-like ATPase domain"/>
    <property type="match status" value="2"/>
</dbReference>
<organism evidence="4 5">
    <name type="scientific">Nocardioides acrostichi</name>
    <dbReference type="NCBI Taxonomy" id="2784339"/>
    <lineage>
        <taxon>Bacteria</taxon>
        <taxon>Bacillati</taxon>
        <taxon>Actinomycetota</taxon>
        <taxon>Actinomycetes</taxon>
        <taxon>Propionibacteriales</taxon>
        <taxon>Nocardioidaceae</taxon>
        <taxon>Nocardioides</taxon>
    </lineage>
</organism>
<dbReference type="GO" id="GO:0017168">
    <property type="term" value="F:5-oxoprolinase (ATP-hydrolyzing) activity"/>
    <property type="evidence" value="ECO:0007669"/>
    <property type="project" value="TreeGrafter"/>
</dbReference>
<dbReference type="Proteomes" id="UP000656804">
    <property type="component" value="Unassembled WGS sequence"/>
</dbReference>
<proteinExistence type="predicted"/>